<reference evidence="2 3" key="1">
    <citation type="submission" date="2014-04" db="EMBL/GenBank/DDBJ databases">
        <authorList>
            <consortium name="DOE Joint Genome Institute"/>
            <person name="Kuo A."/>
            <person name="Tarkka M."/>
            <person name="Buscot F."/>
            <person name="Kohler A."/>
            <person name="Nagy L.G."/>
            <person name="Floudas D."/>
            <person name="Copeland A."/>
            <person name="Barry K.W."/>
            <person name="Cichocki N."/>
            <person name="Veneault-Fourrey C."/>
            <person name="LaButti K."/>
            <person name="Lindquist E.A."/>
            <person name="Lipzen A."/>
            <person name="Lundell T."/>
            <person name="Morin E."/>
            <person name="Murat C."/>
            <person name="Sun H."/>
            <person name="Tunlid A."/>
            <person name="Henrissat B."/>
            <person name="Grigoriev I.V."/>
            <person name="Hibbett D.S."/>
            <person name="Martin F."/>
            <person name="Nordberg H.P."/>
            <person name="Cantor M.N."/>
            <person name="Hua S.X."/>
        </authorList>
    </citation>
    <scope>NUCLEOTIDE SEQUENCE [LARGE SCALE GENOMIC DNA]</scope>
    <source>
        <strain evidence="2 3">F 1598</strain>
    </source>
</reference>
<feature type="compositionally biased region" description="Polar residues" evidence="1">
    <location>
        <begin position="1"/>
        <end position="12"/>
    </location>
</feature>
<evidence type="ECO:0000256" key="1">
    <source>
        <dbReference type="SAM" id="MobiDB-lite"/>
    </source>
</evidence>
<organism evidence="2 3">
    <name type="scientific">Piloderma croceum (strain F 1598)</name>
    <dbReference type="NCBI Taxonomy" id="765440"/>
    <lineage>
        <taxon>Eukaryota</taxon>
        <taxon>Fungi</taxon>
        <taxon>Dikarya</taxon>
        <taxon>Basidiomycota</taxon>
        <taxon>Agaricomycotina</taxon>
        <taxon>Agaricomycetes</taxon>
        <taxon>Agaricomycetidae</taxon>
        <taxon>Atheliales</taxon>
        <taxon>Atheliaceae</taxon>
        <taxon>Piloderma</taxon>
    </lineage>
</organism>
<dbReference type="Proteomes" id="UP000054166">
    <property type="component" value="Unassembled WGS sequence"/>
</dbReference>
<dbReference type="InParanoid" id="A0A0C3B8A8"/>
<dbReference type="HOGENOM" id="CLU_180955_0_0_1"/>
<dbReference type="EMBL" id="KN832994">
    <property type="protein sequence ID" value="KIM82533.1"/>
    <property type="molecule type" value="Genomic_DNA"/>
</dbReference>
<accession>A0A0C3B8A8</accession>
<gene>
    <name evidence="2" type="ORF">PILCRDRAFT_820392</name>
</gene>
<dbReference type="OrthoDB" id="3037038at2759"/>
<reference evidence="3" key="2">
    <citation type="submission" date="2015-01" db="EMBL/GenBank/DDBJ databases">
        <title>Evolutionary Origins and Diversification of the Mycorrhizal Mutualists.</title>
        <authorList>
            <consortium name="DOE Joint Genome Institute"/>
            <consortium name="Mycorrhizal Genomics Consortium"/>
            <person name="Kohler A."/>
            <person name="Kuo A."/>
            <person name="Nagy L.G."/>
            <person name="Floudas D."/>
            <person name="Copeland A."/>
            <person name="Barry K.W."/>
            <person name="Cichocki N."/>
            <person name="Veneault-Fourrey C."/>
            <person name="LaButti K."/>
            <person name="Lindquist E.A."/>
            <person name="Lipzen A."/>
            <person name="Lundell T."/>
            <person name="Morin E."/>
            <person name="Murat C."/>
            <person name="Riley R."/>
            <person name="Ohm R."/>
            <person name="Sun H."/>
            <person name="Tunlid A."/>
            <person name="Henrissat B."/>
            <person name="Grigoriev I.V."/>
            <person name="Hibbett D.S."/>
            <person name="Martin F."/>
        </authorList>
    </citation>
    <scope>NUCLEOTIDE SEQUENCE [LARGE SCALE GENOMIC DNA]</scope>
    <source>
        <strain evidence="3">F 1598</strain>
    </source>
</reference>
<sequence>MVQEQQPSASHQMSHKPTEGLVSSYSQGAAKEAGKETVKYVAENPMTQQQLSDAEAKAQQGYEDAKQQAQGMWAKYCGCLGSVA</sequence>
<keyword evidence="3" id="KW-1185">Reference proteome</keyword>
<dbReference type="AlphaFoldDB" id="A0A0C3B8A8"/>
<feature type="region of interest" description="Disordered" evidence="1">
    <location>
        <begin position="1"/>
        <end position="37"/>
    </location>
</feature>
<evidence type="ECO:0000313" key="3">
    <source>
        <dbReference type="Proteomes" id="UP000054166"/>
    </source>
</evidence>
<proteinExistence type="predicted"/>
<name>A0A0C3B8A8_PILCF</name>
<evidence type="ECO:0000313" key="2">
    <source>
        <dbReference type="EMBL" id="KIM82533.1"/>
    </source>
</evidence>
<protein>
    <submittedName>
        <fullName evidence="2">Uncharacterized protein</fullName>
    </submittedName>
</protein>